<evidence type="ECO:0000256" key="3">
    <source>
        <dbReference type="PROSITE-ProRule" id="PRU00169"/>
    </source>
</evidence>
<gene>
    <name evidence="6" type="ORF">CRI94_12420</name>
</gene>
<dbReference type="InterPro" id="IPR001789">
    <property type="entry name" value="Sig_transdc_resp-reg_receiver"/>
</dbReference>
<dbReference type="CDD" id="cd06170">
    <property type="entry name" value="LuxR_C_like"/>
    <property type="match status" value="1"/>
</dbReference>
<dbReference type="AlphaFoldDB" id="A0A2A8CW38"/>
<dbReference type="SUPFAM" id="SSF46894">
    <property type="entry name" value="C-terminal effector domain of the bipartite response regulators"/>
    <property type="match status" value="1"/>
</dbReference>
<dbReference type="Pfam" id="PF00196">
    <property type="entry name" value="GerE"/>
    <property type="match status" value="1"/>
</dbReference>
<name>A0A2A8CW38_9BACT</name>
<dbReference type="SUPFAM" id="SSF52172">
    <property type="entry name" value="CheY-like"/>
    <property type="match status" value="1"/>
</dbReference>
<dbReference type="SMART" id="SM00421">
    <property type="entry name" value="HTH_LUXR"/>
    <property type="match status" value="1"/>
</dbReference>
<dbReference type="PANTHER" id="PTHR43214">
    <property type="entry name" value="TWO-COMPONENT RESPONSE REGULATOR"/>
    <property type="match status" value="1"/>
</dbReference>
<dbReference type="InterPro" id="IPR039420">
    <property type="entry name" value="WalR-like"/>
</dbReference>
<dbReference type="InterPro" id="IPR011006">
    <property type="entry name" value="CheY-like_superfamily"/>
</dbReference>
<dbReference type="OrthoDB" id="1013073at2"/>
<dbReference type="PROSITE" id="PS50110">
    <property type="entry name" value="RESPONSE_REGULATORY"/>
    <property type="match status" value="1"/>
</dbReference>
<keyword evidence="1 3" id="KW-0597">Phosphoprotein</keyword>
<dbReference type="PRINTS" id="PR00038">
    <property type="entry name" value="HTHLUXR"/>
</dbReference>
<comment type="caution">
    <text evidence="6">The sequence shown here is derived from an EMBL/GenBank/DDBJ whole genome shotgun (WGS) entry which is preliminary data.</text>
</comment>
<dbReference type="GO" id="GO:0006355">
    <property type="term" value="P:regulation of DNA-templated transcription"/>
    <property type="evidence" value="ECO:0007669"/>
    <property type="project" value="InterPro"/>
</dbReference>
<dbReference type="Proteomes" id="UP000220102">
    <property type="component" value="Unassembled WGS sequence"/>
</dbReference>
<dbReference type="GO" id="GO:0000160">
    <property type="term" value="P:phosphorelay signal transduction system"/>
    <property type="evidence" value="ECO:0007669"/>
    <property type="project" value="InterPro"/>
</dbReference>
<dbReference type="Pfam" id="PF00072">
    <property type="entry name" value="Response_reg"/>
    <property type="match status" value="1"/>
</dbReference>
<evidence type="ECO:0000259" key="4">
    <source>
        <dbReference type="PROSITE" id="PS50043"/>
    </source>
</evidence>
<dbReference type="PANTHER" id="PTHR43214:SF43">
    <property type="entry name" value="TWO-COMPONENT RESPONSE REGULATOR"/>
    <property type="match status" value="1"/>
</dbReference>
<protein>
    <submittedName>
        <fullName evidence="6">DNA-binding response regulator</fullName>
    </submittedName>
</protein>
<feature type="modified residue" description="4-aspartylphosphate" evidence="3">
    <location>
        <position position="65"/>
    </location>
</feature>
<keyword evidence="7" id="KW-1185">Reference proteome</keyword>
<organism evidence="6 7">
    <name type="scientific">Longibacter salinarum</name>
    <dbReference type="NCBI Taxonomy" id="1850348"/>
    <lineage>
        <taxon>Bacteria</taxon>
        <taxon>Pseudomonadati</taxon>
        <taxon>Rhodothermota</taxon>
        <taxon>Rhodothermia</taxon>
        <taxon>Rhodothermales</taxon>
        <taxon>Salisaetaceae</taxon>
        <taxon>Longibacter</taxon>
    </lineage>
</organism>
<evidence type="ECO:0000256" key="2">
    <source>
        <dbReference type="ARBA" id="ARBA00023125"/>
    </source>
</evidence>
<sequence>MANSTNNRASDHIRVFIVDDHPAIREAVADTIDGTMDLEICGQASSSDEAFRMIEELEPDVAIVDISLNDAHGLDLVQNVRAQYPDVKMIVFSMYDENVYAERAIRAGASGYLMKSEPTKSVIEAIRSVHRGEVYLSRKMASRILNKVAMGRNSEPSFAIDELTDREMAVFQMLGQGYSVQDIQDRLSLSRKTIETYRRRAKEKLGFDTVSELLQYAVQWTYGQGTHGRDADVPTPKPPASTS</sequence>
<dbReference type="Gene3D" id="3.40.50.2300">
    <property type="match status" value="1"/>
</dbReference>
<dbReference type="GO" id="GO:0003677">
    <property type="term" value="F:DNA binding"/>
    <property type="evidence" value="ECO:0007669"/>
    <property type="project" value="UniProtKB-KW"/>
</dbReference>
<dbReference type="PROSITE" id="PS50043">
    <property type="entry name" value="HTH_LUXR_2"/>
    <property type="match status" value="1"/>
</dbReference>
<dbReference type="InterPro" id="IPR000792">
    <property type="entry name" value="Tscrpt_reg_LuxR_C"/>
</dbReference>
<dbReference type="InterPro" id="IPR016032">
    <property type="entry name" value="Sig_transdc_resp-reg_C-effctor"/>
</dbReference>
<reference evidence="6 7" key="1">
    <citation type="submission" date="2017-10" db="EMBL/GenBank/DDBJ databases">
        <title>Draft genome of Longibacter Salinarum.</title>
        <authorList>
            <person name="Goh K.M."/>
            <person name="Shamsir M.S."/>
            <person name="Lim S.W."/>
        </authorList>
    </citation>
    <scope>NUCLEOTIDE SEQUENCE [LARGE SCALE GENOMIC DNA]</scope>
    <source>
        <strain evidence="6 7">KCTC 52045</strain>
    </source>
</reference>
<evidence type="ECO:0000313" key="7">
    <source>
        <dbReference type="Proteomes" id="UP000220102"/>
    </source>
</evidence>
<proteinExistence type="predicted"/>
<dbReference type="InterPro" id="IPR058245">
    <property type="entry name" value="NreC/VraR/RcsB-like_REC"/>
</dbReference>
<dbReference type="SMART" id="SM00448">
    <property type="entry name" value="REC"/>
    <property type="match status" value="1"/>
</dbReference>
<feature type="domain" description="HTH luxR-type" evidence="4">
    <location>
        <begin position="156"/>
        <end position="221"/>
    </location>
</feature>
<dbReference type="EMBL" id="PDEQ01000006">
    <property type="protein sequence ID" value="PEN12807.1"/>
    <property type="molecule type" value="Genomic_DNA"/>
</dbReference>
<feature type="domain" description="Response regulatory" evidence="5">
    <location>
        <begin position="14"/>
        <end position="130"/>
    </location>
</feature>
<dbReference type="RefSeq" id="WP_098076194.1">
    <property type="nucleotide sequence ID" value="NZ_PDEQ01000006.1"/>
</dbReference>
<evidence type="ECO:0000259" key="5">
    <source>
        <dbReference type="PROSITE" id="PS50110"/>
    </source>
</evidence>
<dbReference type="CDD" id="cd17535">
    <property type="entry name" value="REC_NarL-like"/>
    <property type="match status" value="1"/>
</dbReference>
<accession>A0A2A8CW38</accession>
<keyword evidence="2 6" id="KW-0238">DNA-binding</keyword>
<evidence type="ECO:0000313" key="6">
    <source>
        <dbReference type="EMBL" id="PEN12807.1"/>
    </source>
</evidence>
<evidence type="ECO:0000256" key="1">
    <source>
        <dbReference type="ARBA" id="ARBA00022553"/>
    </source>
</evidence>